<evidence type="ECO:0000313" key="3">
    <source>
        <dbReference type="RefSeq" id="XP_018522101.1"/>
    </source>
</evidence>
<dbReference type="AlphaFoldDB" id="A0AAJ7LFG9"/>
<organism evidence="2 3">
    <name type="scientific">Lates calcarifer</name>
    <name type="common">Barramundi</name>
    <name type="synonym">Holocentrus calcarifer</name>
    <dbReference type="NCBI Taxonomy" id="8187"/>
    <lineage>
        <taxon>Eukaryota</taxon>
        <taxon>Metazoa</taxon>
        <taxon>Chordata</taxon>
        <taxon>Craniata</taxon>
        <taxon>Vertebrata</taxon>
        <taxon>Euteleostomi</taxon>
        <taxon>Actinopterygii</taxon>
        <taxon>Neopterygii</taxon>
        <taxon>Teleostei</taxon>
        <taxon>Neoteleostei</taxon>
        <taxon>Acanthomorphata</taxon>
        <taxon>Carangaria</taxon>
        <taxon>Carangaria incertae sedis</taxon>
        <taxon>Centropomidae</taxon>
        <taxon>Lates</taxon>
    </lineage>
</organism>
<evidence type="ECO:0000256" key="1">
    <source>
        <dbReference type="SAM" id="MobiDB-lite"/>
    </source>
</evidence>
<feature type="region of interest" description="Disordered" evidence="1">
    <location>
        <begin position="54"/>
        <end position="107"/>
    </location>
</feature>
<dbReference type="Proteomes" id="UP000694890">
    <property type="component" value="Linkage group LG23"/>
</dbReference>
<accession>A0AAJ7LFG9</accession>
<dbReference type="RefSeq" id="XP_018522101.1">
    <property type="nucleotide sequence ID" value="XM_018666585.2"/>
</dbReference>
<reference evidence="3" key="1">
    <citation type="submission" date="2025-08" db="UniProtKB">
        <authorList>
            <consortium name="RefSeq"/>
        </authorList>
    </citation>
    <scope>IDENTIFICATION</scope>
    <source>
        <tissue evidence="3">Brain</tissue>
    </source>
</reference>
<proteinExistence type="predicted"/>
<evidence type="ECO:0000313" key="2">
    <source>
        <dbReference type="Proteomes" id="UP000694890"/>
    </source>
</evidence>
<gene>
    <name evidence="3" type="primary">LOC108876826</name>
</gene>
<name>A0AAJ7LFG9_LATCA</name>
<feature type="region of interest" description="Disordered" evidence="1">
    <location>
        <begin position="1"/>
        <end position="29"/>
    </location>
</feature>
<dbReference type="KEGG" id="lcf:108876826"/>
<feature type="compositionally biased region" description="Basic and acidic residues" evidence="1">
    <location>
        <begin position="14"/>
        <end position="29"/>
    </location>
</feature>
<dbReference type="GeneID" id="108876826"/>
<sequence length="278" mass="34114">MMSRQQSRFQAEMEIVKSTKKLSPEERRRELRREMFRELRELEMERRARVALEELQRSNREKEESKKEAERLKKENKRAEEERRRLEAKQRKEEKRRAEEQMALEKQKQEQLQKEKLQWKRVMMVEEVPIIAPTFTQSDLRREQQRRHDEAEQREAVTVDIKCLDSEVKSWEQNKQKILINNWDEDELHSTDSTRCPSVFKFLKTQKSPKPLQWVWKRVRFGHGSEKKQAEMEKRMAICRLKERYQNLETKDRRWDHLADQSDGYHMSRNSILKKSIF</sequence>
<protein>
    <submittedName>
        <fullName evidence="3">Trichohyalin</fullName>
    </submittedName>
</protein>